<evidence type="ECO:0000256" key="1">
    <source>
        <dbReference type="ARBA" id="ARBA00023002"/>
    </source>
</evidence>
<dbReference type="EMBL" id="JACCEV010000002">
    <property type="protein sequence ID" value="NYT85702.1"/>
    <property type="molecule type" value="Genomic_DNA"/>
</dbReference>
<comment type="caution">
    <text evidence="4">The sequence shown here is derived from an EMBL/GenBank/DDBJ whole genome shotgun (WGS) entry which is preliminary data.</text>
</comment>
<dbReference type="GO" id="GO:0070403">
    <property type="term" value="F:NAD+ binding"/>
    <property type="evidence" value="ECO:0007669"/>
    <property type="project" value="InterPro"/>
</dbReference>
<dbReference type="Pfam" id="PF20463">
    <property type="entry name" value="PDH_C"/>
    <property type="match status" value="1"/>
</dbReference>
<dbReference type="FunFam" id="3.40.50.720:FF:000208">
    <property type="entry name" value="Prephenate dehydrogenase"/>
    <property type="match status" value="1"/>
</dbReference>
<dbReference type="SUPFAM" id="SSF51735">
    <property type="entry name" value="NAD(P)-binding Rossmann-fold domains"/>
    <property type="match status" value="1"/>
</dbReference>
<organism evidence="4 5">
    <name type="scientific">Pollutimonas harenae</name>
    <dbReference type="NCBI Taxonomy" id="657015"/>
    <lineage>
        <taxon>Bacteria</taxon>
        <taxon>Pseudomonadati</taxon>
        <taxon>Pseudomonadota</taxon>
        <taxon>Betaproteobacteria</taxon>
        <taxon>Burkholderiales</taxon>
        <taxon>Alcaligenaceae</taxon>
        <taxon>Pollutimonas</taxon>
    </lineage>
</organism>
<dbReference type="Pfam" id="PF02153">
    <property type="entry name" value="PDH_N"/>
    <property type="match status" value="1"/>
</dbReference>
<gene>
    <name evidence="4" type="ORF">H0A62_08820</name>
</gene>
<keyword evidence="2" id="KW-0812">Transmembrane</keyword>
<evidence type="ECO:0000256" key="2">
    <source>
        <dbReference type="SAM" id="Phobius"/>
    </source>
</evidence>
<dbReference type="InterPro" id="IPR036291">
    <property type="entry name" value="NAD(P)-bd_dom_sf"/>
</dbReference>
<dbReference type="InterPro" id="IPR046826">
    <property type="entry name" value="PDH_N"/>
</dbReference>
<dbReference type="InterPro" id="IPR050812">
    <property type="entry name" value="Preph/Arog_dehydrog"/>
</dbReference>
<dbReference type="PROSITE" id="PS51176">
    <property type="entry name" value="PDH_ADH"/>
    <property type="match status" value="1"/>
</dbReference>
<accession>A0A853H033</accession>
<dbReference type="InterPro" id="IPR046825">
    <property type="entry name" value="PDH_C"/>
</dbReference>
<dbReference type="Gene3D" id="1.10.3660.10">
    <property type="entry name" value="6-phosphogluconate dehydrogenase C-terminal like domain"/>
    <property type="match status" value="1"/>
</dbReference>
<evidence type="ECO:0000259" key="3">
    <source>
        <dbReference type="PROSITE" id="PS51176"/>
    </source>
</evidence>
<evidence type="ECO:0000313" key="5">
    <source>
        <dbReference type="Proteomes" id="UP000554144"/>
    </source>
</evidence>
<dbReference type="PANTHER" id="PTHR21363">
    <property type="entry name" value="PREPHENATE DEHYDROGENASE"/>
    <property type="match status" value="1"/>
</dbReference>
<dbReference type="RefSeq" id="WP_130039270.1">
    <property type="nucleotide sequence ID" value="NZ_JACCEV010000002.1"/>
</dbReference>
<dbReference type="OrthoDB" id="9809920at2"/>
<evidence type="ECO:0000313" key="4">
    <source>
        <dbReference type="EMBL" id="NYT85702.1"/>
    </source>
</evidence>
<dbReference type="PANTHER" id="PTHR21363:SF0">
    <property type="entry name" value="PREPHENATE DEHYDROGENASE [NADP(+)]"/>
    <property type="match status" value="1"/>
</dbReference>
<dbReference type="SUPFAM" id="SSF48179">
    <property type="entry name" value="6-phosphogluconate dehydrogenase C-terminal domain-like"/>
    <property type="match status" value="1"/>
</dbReference>
<dbReference type="GO" id="GO:0004665">
    <property type="term" value="F:prephenate dehydrogenase (NADP+) activity"/>
    <property type="evidence" value="ECO:0007669"/>
    <property type="project" value="InterPro"/>
</dbReference>
<dbReference type="GO" id="GO:0006571">
    <property type="term" value="P:tyrosine biosynthetic process"/>
    <property type="evidence" value="ECO:0007669"/>
    <property type="project" value="InterPro"/>
</dbReference>
<protein>
    <submittedName>
        <fullName evidence="4">Prephenate dehydrogenase/arogenate dehydrogenase family protein</fullName>
    </submittedName>
</protein>
<dbReference type="InterPro" id="IPR003099">
    <property type="entry name" value="Prephen_DH"/>
</dbReference>
<proteinExistence type="predicted"/>
<dbReference type="AlphaFoldDB" id="A0A853H033"/>
<name>A0A853H033_9BURK</name>
<keyword evidence="5" id="KW-1185">Reference proteome</keyword>
<keyword evidence="1" id="KW-0560">Oxidoreductase</keyword>
<keyword evidence="2" id="KW-0472">Membrane</keyword>
<dbReference type="Gene3D" id="3.40.50.720">
    <property type="entry name" value="NAD(P)-binding Rossmann-like Domain"/>
    <property type="match status" value="1"/>
</dbReference>
<dbReference type="Proteomes" id="UP000554144">
    <property type="component" value="Unassembled WGS sequence"/>
</dbReference>
<keyword evidence="2" id="KW-1133">Transmembrane helix</keyword>
<dbReference type="InterPro" id="IPR008927">
    <property type="entry name" value="6-PGluconate_DH-like_C_sf"/>
</dbReference>
<feature type="transmembrane region" description="Helical" evidence="2">
    <location>
        <begin position="14"/>
        <end position="34"/>
    </location>
</feature>
<feature type="domain" description="Prephenate/arogenate dehydrogenase" evidence="3">
    <location>
        <begin position="16"/>
        <end position="302"/>
    </location>
</feature>
<sequence length="302" mass="31780">MTAAHTTVEPARPLVPVLAVVGVGLIGGSFAAALRASGAVGKVLGVGRSATSLSTARELGIIDEVATLERAGREADLIFLATPVGAIAPMLAALKPCLRDSTLITDAGSTKADVVAAAREALGERIRQFIPGHPIAGAEKTGPEAADPALYRHRNVVLTPLPENSGGDKAALTKIWERCGAKVIVMEPEAHDAAMASVSHVPHFLSSVFMWQVATAQDSDLRMRLAGSGFRDFTRIAAGSPEVWRDIFLTNRPAILAELQEVKAALARAELALQDADGPDLQDFLERAALARRFWGSRSGLS</sequence>
<reference evidence="4 5" key="1">
    <citation type="submission" date="2020-07" db="EMBL/GenBank/DDBJ databases">
        <title>Taxonomic revisions and descriptions of new bacterial species based on genomic comparisons in the high-G+C-content subgroup of the family Alcaligenaceae.</title>
        <authorList>
            <person name="Szabo A."/>
            <person name="Felfoldi T."/>
        </authorList>
    </citation>
    <scope>NUCLEOTIDE SEQUENCE [LARGE SCALE GENOMIC DNA]</scope>
    <source>
        <strain evidence="4 5">DSM 25667</strain>
    </source>
</reference>
<dbReference type="GO" id="GO:0008977">
    <property type="term" value="F:prephenate dehydrogenase (NAD+) activity"/>
    <property type="evidence" value="ECO:0007669"/>
    <property type="project" value="InterPro"/>
</dbReference>